<organism evidence="6 7">
    <name type="scientific">Burkholderia theae</name>
    <dbReference type="NCBI Taxonomy" id="3143496"/>
    <lineage>
        <taxon>Bacteria</taxon>
        <taxon>Pseudomonadati</taxon>
        <taxon>Pseudomonadota</taxon>
        <taxon>Betaproteobacteria</taxon>
        <taxon>Burkholderiales</taxon>
        <taxon>Burkholderiaceae</taxon>
        <taxon>Burkholderia</taxon>
    </lineage>
</organism>
<keyword evidence="4" id="KW-0233">DNA recombination</keyword>
<proteinExistence type="inferred from homology"/>
<dbReference type="EMBL" id="JBCPYA010000020">
    <property type="protein sequence ID" value="MEN2474821.1"/>
    <property type="molecule type" value="Genomic_DNA"/>
</dbReference>
<dbReference type="PANTHER" id="PTHR30349">
    <property type="entry name" value="PHAGE INTEGRASE-RELATED"/>
    <property type="match status" value="1"/>
</dbReference>
<keyword evidence="2" id="KW-0229">DNA integration</keyword>
<dbReference type="PROSITE" id="PS51898">
    <property type="entry name" value="TYR_RECOMBINASE"/>
    <property type="match status" value="1"/>
</dbReference>
<dbReference type="PANTHER" id="PTHR30349:SF41">
    <property type="entry name" value="INTEGRASE_RECOMBINASE PROTEIN MJ0367-RELATED"/>
    <property type="match status" value="1"/>
</dbReference>
<evidence type="ECO:0000259" key="5">
    <source>
        <dbReference type="PROSITE" id="PS51898"/>
    </source>
</evidence>
<dbReference type="Proteomes" id="UP001466933">
    <property type="component" value="Unassembled WGS sequence"/>
</dbReference>
<dbReference type="InterPro" id="IPR002104">
    <property type="entry name" value="Integrase_catalytic"/>
</dbReference>
<sequence>MESRYFIQTISHATGEKSPMLFVRATGLPDTLANEWKLERRAVTRSHMTLRQELLAIALFYDFAAEHRIDLRATFASGKGLSSVSIAMLQEACWINRNRAAISGGSETAVTDRVHKFRIDTIRKFCTWLLNRELECCNVRKPVSSRRTALVIYHAARHEKQMRAFSTESHRRRSLNDEQIAYLLDVTAPQSECNPFQRRFRLRNYLIILILFHFGLRRGELLLLMTADVDYRARNPCIAVRRLPDSNIDRRDDVAVKTRERRMPLSDSVAYLIRIYIRTERARLPRATKTPFLFLGADGTPLGTDGFQNIFEVLRRRVPILAGLSGHLLRHTWADGMRAKAEQCVKDGTITRELAGLTINFLGGWTPQSSMSVRYSQAWIESLANDFHLDIMAKNEQRLREVAAAASVFGSGTS</sequence>
<reference evidence="6 7" key="1">
    <citation type="submission" date="2024-05" db="EMBL/GenBank/DDBJ databases">
        <title>Burkholderia sp. Nov. a novel bacteria isolated from rhizosphere soil of Camellia sinensis.</title>
        <authorList>
            <person name="Dong Y."/>
        </authorList>
    </citation>
    <scope>NUCLEOTIDE SEQUENCE [LARGE SCALE GENOMIC DNA]</scope>
    <source>
        <strain evidence="6 7">GS2Y</strain>
    </source>
</reference>
<dbReference type="Pfam" id="PF00589">
    <property type="entry name" value="Phage_integrase"/>
    <property type="match status" value="1"/>
</dbReference>
<comment type="caution">
    <text evidence="6">The sequence shown here is derived from an EMBL/GenBank/DDBJ whole genome shotgun (WGS) entry which is preliminary data.</text>
</comment>
<keyword evidence="3" id="KW-0238">DNA-binding</keyword>
<dbReference type="InterPro" id="IPR011010">
    <property type="entry name" value="DNA_brk_join_enz"/>
</dbReference>
<evidence type="ECO:0000256" key="4">
    <source>
        <dbReference type="ARBA" id="ARBA00023172"/>
    </source>
</evidence>
<dbReference type="SUPFAM" id="SSF56349">
    <property type="entry name" value="DNA breaking-rejoining enzymes"/>
    <property type="match status" value="1"/>
</dbReference>
<name>A0ABU9WS23_9BURK</name>
<dbReference type="InterPro" id="IPR013762">
    <property type="entry name" value="Integrase-like_cat_sf"/>
</dbReference>
<keyword evidence="7" id="KW-1185">Reference proteome</keyword>
<evidence type="ECO:0000313" key="6">
    <source>
        <dbReference type="EMBL" id="MEN2474821.1"/>
    </source>
</evidence>
<gene>
    <name evidence="6" type="ORF">VOI36_33450</name>
</gene>
<dbReference type="RefSeq" id="WP_343494936.1">
    <property type="nucleotide sequence ID" value="NZ_JBCPYA010000020.1"/>
</dbReference>
<protein>
    <submittedName>
        <fullName evidence="6">Tyrosine-type recombinase/integrase</fullName>
    </submittedName>
</protein>
<feature type="domain" description="Tyr recombinase" evidence="5">
    <location>
        <begin position="170"/>
        <end position="388"/>
    </location>
</feature>
<evidence type="ECO:0000313" key="7">
    <source>
        <dbReference type="Proteomes" id="UP001466933"/>
    </source>
</evidence>
<evidence type="ECO:0000256" key="2">
    <source>
        <dbReference type="ARBA" id="ARBA00022908"/>
    </source>
</evidence>
<accession>A0ABU9WS23</accession>
<dbReference type="Gene3D" id="1.10.443.10">
    <property type="entry name" value="Intergrase catalytic core"/>
    <property type="match status" value="1"/>
</dbReference>
<evidence type="ECO:0000256" key="3">
    <source>
        <dbReference type="ARBA" id="ARBA00023125"/>
    </source>
</evidence>
<comment type="similarity">
    <text evidence="1">Belongs to the 'phage' integrase family.</text>
</comment>
<evidence type="ECO:0000256" key="1">
    <source>
        <dbReference type="ARBA" id="ARBA00008857"/>
    </source>
</evidence>
<dbReference type="InterPro" id="IPR050090">
    <property type="entry name" value="Tyrosine_recombinase_XerCD"/>
</dbReference>